<feature type="transmembrane region" description="Helical" evidence="1">
    <location>
        <begin position="184"/>
        <end position="202"/>
    </location>
</feature>
<name>A0A830FFW0_9EURY</name>
<dbReference type="EMBL" id="BMPG01000001">
    <property type="protein sequence ID" value="GGL51293.1"/>
    <property type="molecule type" value="Genomic_DNA"/>
</dbReference>
<evidence type="ECO:0000313" key="4">
    <source>
        <dbReference type="Proteomes" id="UP000607197"/>
    </source>
</evidence>
<accession>A0A830FFW0</accession>
<feature type="transmembrane region" description="Helical" evidence="1">
    <location>
        <begin position="126"/>
        <end position="147"/>
    </location>
</feature>
<reference evidence="3" key="1">
    <citation type="journal article" date="2014" name="Int. J. Syst. Evol. Microbiol.">
        <title>Complete genome sequence of Corynebacterium casei LMG S-19264T (=DSM 44701T), isolated from a smear-ripened cheese.</title>
        <authorList>
            <consortium name="US DOE Joint Genome Institute (JGI-PGF)"/>
            <person name="Walter F."/>
            <person name="Albersmeier A."/>
            <person name="Kalinowski J."/>
            <person name="Ruckert C."/>
        </authorList>
    </citation>
    <scope>NUCLEOTIDE SEQUENCE</scope>
    <source>
        <strain evidence="3">JCM 19596</strain>
    </source>
</reference>
<reference evidence="3" key="2">
    <citation type="submission" date="2020-09" db="EMBL/GenBank/DDBJ databases">
        <authorList>
            <person name="Sun Q."/>
            <person name="Ohkuma M."/>
        </authorList>
    </citation>
    <scope>NUCLEOTIDE SEQUENCE</scope>
    <source>
        <strain evidence="3">JCM 19596</strain>
    </source>
</reference>
<protein>
    <recommendedName>
        <fullName evidence="2">DUF7979 domain-containing protein</fullName>
    </recommendedName>
</protein>
<dbReference type="AlphaFoldDB" id="A0A830FFW0"/>
<dbReference type="RefSeq" id="WP_188975881.1">
    <property type="nucleotide sequence ID" value="NZ_BMPG01000001.1"/>
</dbReference>
<feature type="domain" description="DUF7979" evidence="2">
    <location>
        <begin position="33"/>
        <end position="114"/>
    </location>
</feature>
<proteinExistence type="predicted"/>
<dbReference type="OrthoDB" id="236793at2157"/>
<evidence type="ECO:0000259" key="2">
    <source>
        <dbReference type="Pfam" id="PF25934"/>
    </source>
</evidence>
<keyword evidence="4" id="KW-1185">Reference proteome</keyword>
<evidence type="ECO:0000256" key="1">
    <source>
        <dbReference type="SAM" id="Phobius"/>
    </source>
</evidence>
<keyword evidence="1" id="KW-0812">Transmembrane</keyword>
<keyword evidence="1" id="KW-1133">Transmembrane helix</keyword>
<keyword evidence="1" id="KW-0472">Membrane</keyword>
<evidence type="ECO:0000313" key="3">
    <source>
        <dbReference type="EMBL" id="GGL51293.1"/>
    </source>
</evidence>
<gene>
    <name evidence="3" type="ORF">GCM10009039_06970</name>
</gene>
<sequence length="211" mass="22144">MNRWQVPALLLVVFGMVVAGQAVASTHGGATEYSLYVAGSGDPGPDAPDDAVLAYGNLSERGQQLFDRALADADNASVVYGEGSAPPDFEYRGDHLSMGHGYYFVEKSGTYYQVYATYDRWGFFDALGVAVPVLIGAAFAGVGAWAYRRENAVAPAVVVAVVATLVVLNAAGAFHWFADVWRTASVVGGACLVVGAAAWLAISRLQRGESG</sequence>
<dbReference type="Proteomes" id="UP000607197">
    <property type="component" value="Unassembled WGS sequence"/>
</dbReference>
<feature type="transmembrane region" description="Helical" evidence="1">
    <location>
        <begin position="154"/>
        <end position="178"/>
    </location>
</feature>
<comment type="caution">
    <text evidence="3">The sequence shown here is derived from an EMBL/GenBank/DDBJ whole genome shotgun (WGS) entry which is preliminary data.</text>
</comment>
<dbReference type="Pfam" id="PF25934">
    <property type="entry name" value="DUF7979"/>
    <property type="match status" value="1"/>
</dbReference>
<dbReference type="InterPro" id="IPR058285">
    <property type="entry name" value="DUF7979"/>
</dbReference>
<organism evidence="3 4">
    <name type="scientific">Halocalculus aciditolerans</name>
    <dbReference type="NCBI Taxonomy" id="1383812"/>
    <lineage>
        <taxon>Archaea</taxon>
        <taxon>Methanobacteriati</taxon>
        <taxon>Methanobacteriota</taxon>
        <taxon>Stenosarchaea group</taxon>
        <taxon>Halobacteria</taxon>
        <taxon>Halobacteriales</taxon>
        <taxon>Halobacteriaceae</taxon>
        <taxon>Halocalculus</taxon>
    </lineage>
</organism>